<evidence type="ECO:0000313" key="1">
    <source>
        <dbReference type="Ensembl" id="ENSGGOP00000033092.1"/>
    </source>
</evidence>
<name>A0A2I2YDV8_GORGO</name>
<dbReference type="InParanoid" id="A0A2I2YDV8"/>
<accession>A0A2I2YDV8</accession>
<dbReference type="AlphaFoldDB" id="A0A2I2YDV8"/>
<dbReference type="Bgee" id="ENSGGOG00000039477">
    <property type="expression patterns" value="Expressed in liver"/>
</dbReference>
<sequence>MLPWIPIYPQFWVTGRVGPVTRILSPGSDGVLVPGWGFVFTTSVACCRGAACVSQQTGSQGDHPAGLPLPSALSAWVAGVLQCLRSSVV</sequence>
<reference evidence="2" key="1">
    <citation type="submission" date="2011-05" db="EMBL/GenBank/DDBJ databases">
        <title>Insights into the evolution of the great apes provided by the gorilla genome.</title>
        <authorList>
            <person name="Scally A."/>
        </authorList>
    </citation>
    <scope>NUCLEOTIDE SEQUENCE [LARGE SCALE GENOMIC DNA]</scope>
</reference>
<proteinExistence type="predicted"/>
<organism evidence="1 2">
    <name type="scientific">Gorilla gorilla gorilla</name>
    <name type="common">Western lowland gorilla</name>
    <dbReference type="NCBI Taxonomy" id="9595"/>
    <lineage>
        <taxon>Eukaryota</taxon>
        <taxon>Metazoa</taxon>
        <taxon>Chordata</taxon>
        <taxon>Craniata</taxon>
        <taxon>Vertebrata</taxon>
        <taxon>Euteleostomi</taxon>
        <taxon>Mammalia</taxon>
        <taxon>Eutheria</taxon>
        <taxon>Euarchontoglires</taxon>
        <taxon>Primates</taxon>
        <taxon>Haplorrhini</taxon>
        <taxon>Catarrhini</taxon>
        <taxon>Hominidae</taxon>
        <taxon>Gorilla</taxon>
    </lineage>
</organism>
<reference evidence="1" key="4">
    <citation type="submission" date="2025-09" db="UniProtKB">
        <authorList>
            <consortium name="Ensembl"/>
        </authorList>
    </citation>
    <scope>IDENTIFICATION</scope>
</reference>
<dbReference type="Ensembl" id="ENSGGOT00000065424.1">
    <property type="protein sequence ID" value="ENSGGOP00000033092.1"/>
    <property type="gene ID" value="ENSGGOG00000039477.1"/>
</dbReference>
<keyword evidence="2" id="KW-1185">Reference proteome</keyword>
<protein>
    <submittedName>
        <fullName evidence="1">Uncharacterized protein</fullName>
    </submittedName>
</protein>
<reference evidence="1 2" key="2">
    <citation type="journal article" date="2012" name="Nature">
        <title>Insights into hominid evolution from the gorilla genome sequence.</title>
        <authorList>
            <person name="Scally A."/>
            <person name="Dutheil J.Y."/>
            <person name="Hillier L.W."/>
            <person name="Jordan G.E."/>
            <person name="Goodhead I."/>
            <person name="Herrero J."/>
            <person name="Hobolth A."/>
            <person name="Lappalainen T."/>
            <person name="Mailund T."/>
            <person name="Marques-Bonet T."/>
            <person name="McCarthy S."/>
            <person name="Montgomery S.H."/>
            <person name="Schwalie P.C."/>
            <person name="Tang Y.A."/>
            <person name="Ward M.C."/>
            <person name="Xue Y."/>
            <person name="Yngvadottir B."/>
            <person name="Alkan C."/>
            <person name="Andersen L.N."/>
            <person name="Ayub Q."/>
            <person name="Ball E.V."/>
            <person name="Beal K."/>
            <person name="Bradley B.J."/>
            <person name="Chen Y."/>
            <person name="Clee C.M."/>
            <person name="Fitzgerald S."/>
            <person name="Graves T.A."/>
            <person name="Gu Y."/>
            <person name="Heath P."/>
            <person name="Heger A."/>
            <person name="Karakoc E."/>
            <person name="Kolb-Kokocinski A."/>
            <person name="Laird G.K."/>
            <person name="Lunter G."/>
            <person name="Meader S."/>
            <person name="Mort M."/>
            <person name="Mullikin J.C."/>
            <person name="Munch K."/>
            <person name="O'Connor T.D."/>
            <person name="Phillips A.D."/>
            <person name="Prado-Martinez J."/>
            <person name="Rogers A.S."/>
            <person name="Sajjadian S."/>
            <person name="Schmidt D."/>
            <person name="Shaw K."/>
            <person name="Simpson J.T."/>
            <person name="Stenson P.D."/>
            <person name="Turner D.J."/>
            <person name="Vigilant L."/>
            <person name="Vilella A.J."/>
            <person name="Whitener W."/>
            <person name="Zhu B."/>
            <person name="Cooper D.N."/>
            <person name="de Jong P."/>
            <person name="Dermitzakis E.T."/>
            <person name="Eichler E.E."/>
            <person name="Flicek P."/>
            <person name="Goldman N."/>
            <person name="Mundy N.I."/>
            <person name="Ning Z."/>
            <person name="Odom D.T."/>
            <person name="Ponting C.P."/>
            <person name="Quail M.A."/>
            <person name="Ryder O.A."/>
            <person name="Searle S.M."/>
            <person name="Warren W.C."/>
            <person name="Wilson R.K."/>
            <person name="Schierup M.H."/>
            <person name="Rogers J."/>
            <person name="Tyler-Smith C."/>
            <person name="Durbin R."/>
        </authorList>
    </citation>
    <scope>NUCLEOTIDE SEQUENCE [LARGE SCALE GENOMIC DNA]</scope>
</reference>
<dbReference type="Proteomes" id="UP000001519">
    <property type="component" value="Chromosome 8"/>
</dbReference>
<dbReference type="OMA" id="LPWIPIY"/>
<dbReference type="GeneTree" id="ENSGT00910000147170"/>
<evidence type="ECO:0000313" key="2">
    <source>
        <dbReference type="Proteomes" id="UP000001519"/>
    </source>
</evidence>
<dbReference type="EMBL" id="CABD030058592">
    <property type="status" value="NOT_ANNOTATED_CDS"/>
    <property type="molecule type" value="Genomic_DNA"/>
</dbReference>
<reference evidence="1" key="3">
    <citation type="submission" date="2025-08" db="UniProtKB">
        <authorList>
            <consortium name="Ensembl"/>
        </authorList>
    </citation>
    <scope>IDENTIFICATION</scope>
</reference>